<dbReference type="InterPro" id="IPR052479">
    <property type="entry name" value="GPI-anchor_Adhesion_Reg"/>
</dbReference>
<accession>A0A9P5NMG1</accession>
<keyword evidence="3" id="KW-0812">Transmembrane</keyword>
<feature type="transmembrane region" description="Helical" evidence="3">
    <location>
        <begin position="194"/>
        <end position="212"/>
    </location>
</feature>
<feature type="chain" id="PRO_5040299241" description="Yeast cell wall synthesis Kre9/Knh1-like N-terminal domain-containing protein" evidence="4">
    <location>
        <begin position="19"/>
        <end position="213"/>
    </location>
</feature>
<dbReference type="OrthoDB" id="5420143at2759"/>
<evidence type="ECO:0000256" key="2">
    <source>
        <dbReference type="SAM" id="MobiDB-lite"/>
    </source>
</evidence>
<feature type="region of interest" description="Disordered" evidence="2">
    <location>
        <begin position="156"/>
        <end position="177"/>
    </location>
</feature>
<keyword evidence="1 4" id="KW-0732">Signal</keyword>
<feature type="domain" description="Yeast cell wall synthesis Kre9/Knh1-like N-terminal" evidence="5">
    <location>
        <begin position="29"/>
        <end position="108"/>
    </location>
</feature>
<reference evidence="6" key="1">
    <citation type="submission" date="2020-11" db="EMBL/GenBank/DDBJ databases">
        <authorList>
            <consortium name="DOE Joint Genome Institute"/>
            <person name="Ahrendt S."/>
            <person name="Riley R."/>
            <person name="Andreopoulos W."/>
            <person name="LaButti K."/>
            <person name="Pangilinan J."/>
            <person name="Ruiz-duenas F.J."/>
            <person name="Barrasa J.M."/>
            <person name="Sanchez-Garcia M."/>
            <person name="Camarero S."/>
            <person name="Miyauchi S."/>
            <person name="Serrano A."/>
            <person name="Linde D."/>
            <person name="Babiker R."/>
            <person name="Drula E."/>
            <person name="Ayuso-Fernandez I."/>
            <person name="Pacheco R."/>
            <person name="Padilla G."/>
            <person name="Ferreira P."/>
            <person name="Barriuso J."/>
            <person name="Kellner H."/>
            <person name="Castanera R."/>
            <person name="Alfaro M."/>
            <person name="Ramirez L."/>
            <person name="Pisabarro A.G."/>
            <person name="Kuo A."/>
            <person name="Tritt A."/>
            <person name="Lipzen A."/>
            <person name="He G."/>
            <person name="Yan M."/>
            <person name="Ng V."/>
            <person name="Cullen D."/>
            <person name="Martin F."/>
            <person name="Rosso M.-N."/>
            <person name="Henrissat B."/>
            <person name="Hibbett D."/>
            <person name="Martinez A.T."/>
            <person name="Grigoriev I.V."/>
        </authorList>
    </citation>
    <scope>NUCLEOTIDE SEQUENCE</scope>
    <source>
        <strain evidence="6">AH 44721</strain>
    </source>
</reference>
<dbReference type="InterPro" id="IPR018466">
    <property type="entry name" value="Kre9/Knh1-like_N"/>
</dbReference>
<evidence type="ECO:0000259" key="5">
    <source>
        <dbReference type="Pfam" id="PF10342"/>
    </source>
</evidence>
<feature type="signal peptide" evidence="4">
    <location>
        <begin position="1"/>
        <end position="18"/>
    </location>
</feature>
<keyword evidence="3" id="KW-0472">Membrane</keyword>
<sequence length="213" mass="20875">MFSKFAFLAAAVVPLASALTLNIPTGPTSGGNVTITWTSAPNDPATFSLELVNTAFHNSFAIANNVNPTAGTVSLTLPIVPVGDGYSLEAVDIGNITNIFDATGDFSIGAVTVSITPSSTSSSTSSASHGSTSVSASVTPVTTASGLSTAQTGLSTNVVSPSSTAPGSTSTSALPTTSNFSSAVSYRFSLGNSAGGIAAVVLSAIAGAVMLAF</sequence>
<keyword evidence="3" id="KW-1133">Transmembrane helix</keyword>
<dbReference type="EMBL" id="JADNYJ010000037">
    <property type="protein sequence ID" value="KAF8902195.1"/>
    <property type="molecule type" value="Genomic_DNA"/>
</dbReference>
<dbReference type="AlphaFoldDB" id="A0A9P5NMG1"/>
<keyword evidence="7" id="KW-1185">Reference proteome</keyword>
<evidence type="ECO:0000256" key="3">
    <source>
        <dbReference type="SAM" id="Phobius"/>
    </source>
</evidence>
<evidence type="ECO:0000256" key="1">
    <source>
        <dbReference type="ARBA" id="ARBA00022729"/>
    </source>
</evidence>
<dbReference type="PANTHER" id="PTHR35185:SF1">
    <property type="entry name" value="UPF0619 GPI-ANCHORED MEMBRANE PROTEIN C1322.10"/>
    <property type="match status" value="1"/>
</dbReference>
<dbReference type="Pfam" id="PF10342">
    <property type="entry name" value="Kre9_KNH"/>
    <property type="match status" value="1"/>
</dbReference>
<dbReference type="Proteomes" id="UP000724874">
    <property type="component" value="Unassembled WGS sequence"/>
</dbReference>
<comment type="caution">
    <text evidence="6">The sequence shown here is derived from an EMBL/GenBank/DDBJ whole genome shotgun (WGS) entry which is preliminary data.</text>
</comment>
<evidence type="ECO:0000313" key="6">
    <source>
        <dbReference type="EMBL" id="KAF8902195.1"/>
    </source>
</evidence>
<organism evidence="6 7">
    <name type="scientific">Gymnopilus junonius</name>
    <name type="common">Spectacular rustgill mushroom</name>
    <name type="synonym">Gymnopilus spectabilis subsp. junonius</name>
    <dbReference type="NCBI Taxonomy" id="109634"/>
    <lineage>
        <taxon>Eukaryota</taxon>
        <taxon>Fungi</taxon>
        <taxon>Dikarya</taxon>
        <taxon>Basidiomycota</taxon>
        <taxon>Agaricomycotina</taxon>
        <taxon>Agaricomycetes</taxon>
        <taxon>Agaricomycetidae</taxon>
        <taxon>Agaricales</taxon>
        <taxon>Agaricineae</taxon>
        <taxon>Hymenogastraceae</taxon>
        <taxon>Gymnopilus</taxon>
    </lineage>
</organism>
<proteinExistence type="predicted"/>
<dbReference type="PANTHER" id="PTHR35185">
    <property type="entry name" value="SERINE/THREONINE-RICH PROTEIN ADG2-RELATED"/>
    <property type="match status" value="1"/>
</dbReference>
<gene>
    <name evidence="6" type="ORF">CPB84DRAFT_1836171</name>
</gene>
<protein>
    <recommendedName>
        <fullName evidence="5">Yeast cell wall synthesis Kre9/Knh1-like N-terminal domain-containing protein</fullName>
    </recommendedName>
</protein>
<feature type="compositionally biased region" description="Low complexity" evidence="2">
    <location>
        <begin position="160"/>
        <end position="177"/>
    </location>
</feature>
<evidence type="ECO:0000313" key="7">
    <source>
        <dbReference type="Proteomes" id="UP000724874"/>
    </source>
</evidence>
<evidence type="ECO:0000256" key="4">
    <source>
        <dbReference type="SAM" id="SignalP"/>
    </source>
</evidence>
<name>A0A9P5NMG1_GYMJU</name>